<keyword evidence="1 3" id="KW-0547">Nucleotide-binding</keyword>
<dbReference type="PANTHER" id="PTHR23150:SF19">
    <property type="entry name" value="FORMYLGLYCINE-GENERATING ENZYME"/>
    <property type="match status" value="1"/>
</dbReference>
<dbReference type="Gene3D" id="3.30.200.20">
    <property type="entry name" value="Phosphorylase Kinase, domain 1"/>
    <property type="match status" value="1"/>
</dbReference>
<dbReference type="CDD" id="cd14014">
    <property type="entry name" value="STKc_PknB_like"/>
    <property type="match status" value="1"/>
</dbReference>
<dbReference type="Gene3D" id="3.90.1580.10">
    <property type="entry name" value="paralog of FGE (formylglycine-generating enzyme)"/>
    <property type="match status" value="1"/>
</dbReference>
<accession>W6ME84</accession>
<dbReference type="PROSITE" id="PS50011">
    <property type="entry name" value="PROTEIN_KINASE_DOM"/>
    <property type="match status" value="1"/>
</dbReference>
<dbReference type="SMART" id="SM00220">
    <property type="entry name" value="S_TKc"/>
    <property type="match status" value="1"/>
</dbReference>
<dbReference type="PROSITE" id="PS00107">
    <property type="entry name" value="PROTEIN_KINASE_ATP"/>
    <property type="match status" value="1"/>
</dbReference>
<name>W6ME84_9GAMM</name>
<dbReference type="GO" id="GO:0005524">
    <property type="term" value="F:ATP binding"/>
    <property type="evidence" value="ECO:0007669"/>
    <property type="project" value="UniProtKB-UniRule"/>
</dbReference>
<feature type="region of interest" description="Disordered" evidence="4">
    <location>
        <begin position="487"/>
        <end position="533"/>
    </location>
</feature>
<feature type="domain" description="Protein kinase" evidence="5">
    <location>
        <begin position="17"/>
        <end position="309"/>
    </location>
</feature>
<dbReference type="Proteomes" id="UP000035760">
    <property type="component" value="Unassembled WGS sequence"/>
</dbReference>
<evidence type="ECO:0000256" key="3">
    <source>
        <dbReference type="PROSITE-ProRule" id="PRU10141"/>
    </source>
</evidence>
<keyword evidence="6" id="KW-0418">Kinase</keyword>
<dbReference type="RefSeq" id="WP_048676015.1">
    <property type="nucleotide sequence ID" value="NZ_CBTJ020000101.1"/>
</dbReference>
<feature type="region of interest" description="Disordered" evidence="4">
    <location>
        <begin position="406"/>
        <end position="470"/>
    </location>
</feature>
<protein>
    <submittedName>
        <fullName evidence="6">Calcium/calmodulin-dependent protein kinase</fullName>
        <ecNumber evidence="6">2.7.11.17</ecNumber>
    </submittedName>
</protein>
<keyword evidence="7" id="KW-1185">Reference proteome</keyword>
<feature type="binding site" evidence="3">
    <location>
        <position position="46"/>
    </location>
    <ligand>
        <name>ATP</name>
        <dbReference type="ChEBI" id="CHEBI:30616"/>
    </ligand>
</feature>
<sequence>MTEESNALPAGFSLHRYLIDSILGAGGFGITYRAIHEALENQVALKEYFPAEWAYRDHDAITVRANAQGQIPARSGEPACYDWGLQRFLDEAKILVQINHPCVVRVRDYFTANGSAYIVMEYEAGESLSALLQRGGILPENELRHLLDDVMPALEAVHGQGYLHRDLKPSNLYIRSADDRVMLIDFGAARQALGRRTRSVTSVVTPGYSPIEQYVTVGDDYGPWTDIYALGAVLYRCITGAPPIEAPGRVLKDPVQPAVECGAGLYSRSLLRVVDKALAVRPEERFQTVAAMREALRGGDQPNNRADFLQVPQLRPELLDLPAPNAAPSLNDALPRSRPSLIVLEDDPPWDDRQPDQAGSQLWRFEKPGLPGSSATSSNQSTETLSVADEKSSGWTLADFDTQNPASASVAVAAPDSSPPANGSASLPWSETRWEQPDQAVSQVRPPAWEEPRPASVPSGPQPKLSGATLLNRPPHSAVEHLRQATLYKGGGSPSTGLVRPESSAPFSQPINRREGLEQPQSQPKTIAPIEPEGDAIAYGPTRQVNWKWILIMVCVIAGLSGGGLLGYEYFKTVQEEQRREAVKKQQAEEEIAQRAQEDAQRREADIADRTQKFRSSLASHNLIAAELNLERLAEAYPDHPVLTTLRSELRIAEQQGVSTKTWVDEKTGIKLAFVQGGCFNMGSPPSEQDRASDESAHQICVKNFWISTTETTNRQYHRFKPDHSSGSFQGRPLDRDVQPVVNVTWENAKAFTEWLSWEAGTGKRFRLPTEAEWEYTARSGATTRYYWGNEIDPRYANFSDRNDPSGASVKSLDDGQAVTAPVGSYLANRFGISDMAGNVWEWTCSEYDRAYSGQEQGCSDKPATDGLRVVRGGSWNNGPGDLRSAKRFARKPDQRDAMTGFRVVMEE</sequence>
<dbReference type="InterPro" id="IPR005532">
    <property type="entry name" value="SUMF_dom"/>
</dbReference>
<reference evidence="6" key="2">
    <citation type="submission" date="2014-03" db="EMBL/GenBank/DDBJ databases">
        <title>Candidatus Competibacter-lineage genomes retrieved from metagenomes reveal functional metabolic diversity.</title>
        <authorList>
            <person name="McIlroy S.J."/>
            <person name="Albertsen M."/>
            <person name="Andresen E.K."/>
            <person name="Saunders A.M."/>
            <person name="Kristiansen R."/>
            <person name="Stokholm-Bjerregaard M."/>
            <person name="Nielsen K.L."/>
            <person name="Nielsen P.H."/>
        </authorList>
    </citation>
    <scope>NUCLEOTIDE SEQUENCE</scope>
    <source>
        <strain evidence="6">Run_A_D11</strain>
    </source>
</reference>
<evidence type="ECO:0000256" key="4">
    <source>
        <dbReference type="SAM" id="MobiDB-lite"/>
    </source>
</evidence>
<dbReference type="InterPro" id="IPR000719">
    <property type="entry name" value="Prot_kinase_dom"/>
</dbReference>
<dbReference type="Pfam" id="PF03781">
    <property type="entry name" value="FGE-sulfatase"/>
    <property type="match status" value="1"/>
</dbReference>
<reference evidence="6" key="1">
    <citation type="submission" date="2013-07" db="EMBL/GenBank/DDBJ databases">
        <authorList>
            <person name="McIlroy S."/>
        </authorList>
    </citation>
    <scope>NUCLEOTIDE SEQUENCE [LARGE SCALE GENOMIC DNA]</scope>
    <source>
        <strain evidence="6">Run_A_D11</strain>
    </source>
</reference>
<dbReference type="STRING" id="1400863.BN873_890074"/>
<evidence type="ECO:0000313" key="7">
    <source>
        <dbReference type="Proteomes" id="UP000035760"/>
    </source>
</evidence>
<feature type="compositionally biased region" description="Low complexity" evidence="4">
    <location>
        <begin position="406"/>
        <end position="421"/>
    </location>
</feature>
<dbReference type="AlphaFoldDB" id="W6ME84"/>
<dbReference type="Pfam" id="PF00069">
    <property type="entry name" value="Pkinase"/>
    <property type="match status" value="1"/>
</dbReference>
<evidence type="ECO:0000313" key="6">
    <source>
        <dbReference type="EMBL" id="CDI04168.1"/>
    </source>
</evidence>
<dbReference type="PANTHER" id="PTHR23150">
    <property type="entry name" value="SULFATASE MODIFYING FACTOR 1, 2"/>
    <property type="match status" value="1"/>
</dbReference>
<gene>
    <name evidence="6" type="ORF">BN873_890074</name>
</gene>
<organism evidence="6 7">
    <name type="scientific">Candidatus Competibacter denitrificans Run_A_D11</name>
    <dbReference type="NCBI Taxonomy" id="1400863"/>
    <lineage>
        <taxon>Bacteria</taxon>
        <taxon>Pseudomonadati</taxon>
        <taxon>Pseudomonadota</taxon>
        <taxon>Gammaproteobacteria</taxon>
        <taxon>Candidatus Competibacteraceae</taxon>
        <taxon>Candidatus Competibacter</taxon>
    </lineage>
</organism>
<dbReference type="PROSITE" id="PS00108">
    <property type="entry name" value="PROTEIN_KINASE_ST"/>
    <property type="match status" value="1"/>
</dbReference>
<dbReference type="SUPFAM" id="SSF56112">
    <property type="entry name" value="Protein kinase-like (PK-like)"/>
    <property type="match status" value="1"/>
</dbReference>
<dbReference type="InterPro" id="IPR051043">
    <property type="entry name" value="Sulfatase_Mod_Factor_Kinase"/>
</dbReference>
<keyword evidence="2 3" id="KW-0067">ATP-binding</keyword>
<dbReference type="GO" id="GO:0120147">
    <property type="term" value="F:formylglycine-generating oxidase activity"/>
    <property type="evidence" value="ECO:0007669"/>
    <property type="project" value="TreeGrafter"/>
</dbReference>
<dbReference type="InterPro" id="IPR008271">
    <property type="entry name" value="Ser/Thr_kinase_AS"/>
</dbReference>
<dbReference type="EMBL" id="CBTJ020000101">
    <property type="protein sequence ID" value="CDI04168.1"/>
    <property type="molecule type" value="Genomic_DNA"/>
</dbReference>
<evidence type="ECO:0000256" key="1">
    <source>
        <dbReference type="ARBA" id="ARBA00022741"/>
    </source>
</evidence>
<dbReference type="InterPro" id="IPR011009">
    <property type="entry name" value="Kinase-like_dom_sf"/>
</dbReference>
<dbReference type="EC" id="2.7.11.17" evidence="6"/>
<proteinExistence type="predicted"/>
<dbReference type="OrthoDB" id="9801841at2"/>
<keyword evidence="6" id="KW-0808">Transferase</keyword>
<feature type="compositionally biased region" description="Polar residues" evidence="4">
    <location>
        <begin position="373"/>
        <end position="385"/>
    </location>
</feature>
<evidence type="ECO:0000259" key="5">
    <source>
        <dbReference type="PROSITE" id="PS50011"/>
    </source>
</evidence>
<feature type="region of interest" description="Disordered" evidence="4">
    <location>
        <begin position="363"/>
        <end position="391"/>
    </location>
</feature>
<comment type="caution">
    <text evidence="6">The sequence shown here is derived from an EMBL/GenBank/DDBJ whole genome shotgun (WGS) entry which is preliminary data.</text>
</comment>
<dbReference type="SUPFAM" id="SSF56436">
    <property type="entry name" value="C-type lectin-like"/>
    <property type="match status" value="1"/>
</dbReference>
<evidence type="ECO:0000256" key="2">
    <source>
        <dbReference type="ARBA" id="ARBA00022840"/>
    </source>
</evidence>
<dbReference type="GO" id="GO:0004683">
    <property type="term" value="F:calcium/calmodulin-dependent protein kinase activity"/>
    <property type="evidence" value="ECO:0007669"/>
    <property type="project" value="UniProtKB-EC"/>
</dbReference>
<dbReference type="Gene3D" id="1.10.510.10">
    <property type="entry name" value="Transferase(Phosphotransferase) domain 1"/>
    <property type="match status" value="1"/>
</dbReference>
<dbReference type="InterPro" id="IPR017441">
    <property type="entry name" value="Protein_kinase_ATP_BS"/>
</dbReference>
<dbReference type="InterPro" id="IPR016187">
    <property type="entry name" value="CTDL_fold"/>
</dbReference>
<dbReference type="InterPro" id="IPR042095">
    <property type="entry name" value="SUMF_sf"/>
</dbReference>